<comment type="caution">
    <text evidence="2">The sequence shown here is derived from an EMBL/GenBank/DDBJ whole genome shotgun (WGS) entry which is preliminary data.</text>
</comment>
<evidence type="ECO:0000313" key="2">
    <source>
        <dbReference type="EMBL" id="KAI1700425.1"/>
    </source>
</evidence>
<keyword evidence="3" id="KW-1185">Reference proteome</keyword>
<dbReference type="Proteomes" id="UP001201812">
    <property type="component" value="Unassembled WGS sequence"/>
</dbReference>
<keyword evidence="1" id="KW-0732">Signal</keyword>
<feature type="signal peptide" evidence="1">
    <location>
        <begin position="1"/>
        <end position="25"/>
    </location>
</feature>
<accession>A0AAD4QZP5</accession>
<sequence length="176" mass="19948">MCLVQMKYFFSLSILVTLCAHLSVGDIKEIKVVTLDELDEIKKEKNAVIFFHEADSIATNEMLNKLNVHFYLQHFVEGTQLYKIKVEQKAHSGTYTQKFDKEVTFAHGINWKLTGSKLPALVFMEKGTVINVINDNTKIAQLNEKAAKEVDYISELVRQIQSQSGSTHGTEAHMKA</sequence>
<name>A0AAD4QZP5_9BILA</name>
<dbReference type="AlphaFoldDB" id="A0AAD4QZP5"/>
<dbReference type="EMBL" id="JAKKPZ010000145">
    <property type="protein sequence ID" value="KAI1700425.1"/>
    <property type="molecule type" value="Genomic_DNA"/>
</dbReference>
<organism evidence="2 3">
    <name type="scientific">Ditylenchus destructor</name>
    <dbReference type="NCBI Taxonomy" id="166010"/>
    <lineage>
        <taxon>Eukaryota</taxon>
        <taxon>Metazoa</taxon>
        <taxon>Ecdysozoa</taxon>
        <taxon>Nematoda</taxon>
        <taxon>Chromadorea</taxon>
        <taxon>Rhabditida</taxon>
        <taxon>Tylenchina</taxon>
        <taxon>Tylenchomorpha</taxon>
        <taxon>Sphaerularioidea</taxon>
        <taxon>Anguinidae</taxon>
        <taxon>Anguininae</taxon>
        <taxon>Ditylenchus</taxon>
    </lineage>
</organism>
<gene>
    <name evidence="2" type="ORF">DdX_16708</name>
</gene>
<protein>
    <submittedName>
        <fullName evidence="2">Uncharacterized protein</fullName>
    </submittedName>
</protein>
<evidence type="ECO:0000256" key="1">
    <source>
        <dbReference type="SAM" id="SignalP"/>
    </source>
</evidence>
<feature type="chain" id="PRO_5042253995" evidence="1">
    <location>
        <begin position="26"/>
        <end position="176"/>
    </location>
</feature>
<reference evidence="2" key="1">
    <citation type="submission" date="2022-01" db="EMBL/GenBank/DDBJ databases">
        <title>Genome Sequence Resource for Two Populations of Ditylenchus destructor, the Migratory Endoparasitic Phytonematode.</title>
        <authorList>
            <person name="Zhang H."/>
            <person name="Lin R."/>
            <person name="Xie B."/>
        </authorList>
    </citation>
    <scope>NUCLEOTIDE SEQUENCE</scope>
    <source>
        <strain evidence="2">BazhouSP</strain>
    </source>
</reference>
<evidence type="ECO:0000313" key="3">
    <source>
        <dbReference type="Proteomes" id="UP001201812"/>
    </source>
</evidence>
<proteinExistence type="predicted"/>